<feature type="region of interest" description="Disordered" evidence="1">
    <location>
        <begin position="65"/>
        <end position="160"/>
    </location>
</feature>
<dbReference type="AlphaFoldDB" id="A0A9N8DXW9"/>
<evidence type="ECO:0000313" key="3">
    <source>
        <dbReference type="Proteomes" id="UP001153069"/>
    </source>
</evidence>
<reference evidence="2" key="1">
    <citation type="submission" date="2020-06" db="EMBL/GenBank/DDBJ databases">
        <authorList>
            <consortium name="Plant Systems Biology data submission"/>
        </authorList>
    </citation>
    <scope>NUCLEOTIDE SEQUENCE</scope>
    <source>
        <strain evidence="2">D6</strain>
    </source>
</reference>
<name>A0A9N8DXW9_9STRA</name>
<feature type="region of interest" description="Disordered" evidence="1">
    <location>
        <begin position="351"/>
        <end position="372"/>
    </location>
</feature>
<dbReference type="Proteomes" id="UP001153069">
    <property type="component" value="Unassembled WGS sequence"/>
</dbReference>
<proteinExistence type="predicted"/>
<feature type="region of interest" description="Disordered" evidence="1">
    <location>
        <begin position="267"/>
        <end position="307"/>
    </location>
</feature>
<comment type="caution">
    <text evidence="2">The sequence shown here is derived from an EMBL/GenBank/DDBJ whole genome shotgun (WGS) entry which is preliminary data.</text>
</comment>
<sequence>MLGSMISRIKQEEDRIVHGSRLSVGNGRDAIDDVIANSGIDIDKVEAMVDVPSFGGRSVYGSVGGNKSYHSSSICSGRIHGGRRTDPRGQRPQNRAAGGAGVRSHNQQSSRRGTFDPRRAYSSHRVRTPAYQNVVDATPKTPLYLDSRQPTSPVYRPEASTSALYSPSYRSGSSFSPMSPVYTPKSPAYNPAVGAQRGATLSPMSPVYTSNPVVGVRMFSPMSPAYTPKSPAYNPVAGVSNKLQVFSPCYAGTAYTATNPSVVSGKMSPCYESSAPSQSHRSKRKATREASSAGAKRSKDGPLPSVKKVTFKIDQTCQKKDGGTSNQWSQMEGKVSVKKLREPNQMRSLDVVSSSSPSKCNSAQDGRVEYDPCQPQFSPSYDPDPYFNLREYNPVFPSCFD</sequence>
<keyword evidence="3" id="KW-1185">Reference proteome</keyword>
<evidence type="ECO:0000256" key="1">
    <source>
        <dbReference type="SAM" id="MobiDB-lite"/>
    </source>
</evidence>
<dbReference type="EMBL" id="CAICTM010000363">
    <property type="protein sequence ID" value="CAB9508861.1"/>
    <property type="molecule type" value="Genomic_DNA"/>
</dbReference>
<organism evidence="2 3">
    <name type="scientific">Seminavis robusta</name>
    <dbReference type="NCBI Taxonomy" id="568900"/>
    <lineage>
        <taxon>Eukaryota</taxon>
        <taxon>Sar</taxon>
        <taxon>Stramenopiles</taxon>
        <taxon>Ochrophyta</taxon>
        <taxon>Bacillariophyta</taxon>
        <taxon>Bacillariophyceae</taxon>
        <taxon>Bacillariophycidae</taxon>
        <taxon>Naviculales</taxon>
        <taxon>Naviculaceae</taxon>
        <taxon>Seminavis</taxon>
    </lineage>
</organism>
<accession>A0A9N8DXW9</accession>
<protein>
    <submittedName>
        <fullName evidence="2">DNA-dependent RNA polymerase catalyzes the transcription of DNA into RNA using the four ribonucleoside triphosphates as substrates. Largest and catalytic component of RNA polymerase II</fullName>
    </submittedName>
</protein>
<feature type="compositionally biased region" description="Low complexity" evidence="1">
    <location>
        <begin position="351"/>
        <end position="362"/>
    </location>
</feature>
<evidence type="ECO:0000313" key="2">
    <source>
        <dbReference type="EMBL" id="CAB9508861.1"/>
    </source>
</evidence>
<gene>
    <name evidence="2" type="ORF">SEMRO_364_G127090.1</name>
</gene>